<keyword evidence="2" id="KW-1133">Transmembrane helix</keyword>
<name>A0A8E2F9C0_9PEZI</name>
<keyword evidence="2" id="KW-0472">Membrane</keyword>
<evidence type="ECO:0000313" key="4">
    <source>
        <dbReference type="EMBL" id="OCL13002.1"/>
    </source>
</evidence>
<organism evidence="4 5">
    <name type="scientific">Glonium stellatum</name>
    <dbReference type="NCBI Taxonomy" id="574774"/>
    <lineage>
        <taxon>Eukaryota</taxon>
        <taxon>Fungi</taxon>
        <taxon>Dikarya</taxon>
        <taxon>Ascomycota</taxon>
        <taxon>Pezizomycotina</taxon>
        <taxon>Dothideomycetes</taxon>
        <taxon>Pleosporomycetidae</taxon>
        <taxon>Gloniales</taxon>
        <taxon>Gloniaceae</taxon>
        <taxon>Glonium</taxon>
    </lineage>
</organism>
<feature type="region of interest" description="Disordered" evidence="1">
    <location>
        <begin position="543"/>
        <end position="568"/>
    </location>
</feature>
<feature type="signal peptide" evidence="3">
    <location>
        <begin position="1"/>
        <end position="25"/>
    </location>
</feature>
<evidence type="ECO:0000313" key="5">
    <source>
        <dbReference type="Proteomes" id="UP000250140"/>
    </source>
</evidence>
<proteinExistence type="predicted"/>
<dbReference type="Proteomes" id="UP000250140">
    <property type="component" value="Unassembled WGS sequence"/>
</dbReference>
<dbReference type="OrthoDB" id="10580294at2759"/>
<protein>
    <submittedName>
        <fullName evidence="4">Uncharacterized protein</fullName>
    </submittedName>
</protein>
<keyword evidence="2" id="KW-0812">Transmembrane</keyword>
<dbReference type="EMBL" id="KV748799">
    <property type="protein sequence ID" value="OCL13002.1"/>
    <property type="molecule type" value="Genomic_DNA"/>
</dbReference>
<feature type="chain" id="PRO_5034359971" evidence="3">
    <location>
        <begin position="26"/>
        <end position="656"/>
    </location>
</feature>
<evidence type="ECO:0000256" key="3">
    <source>
        <dbReference type="SAM" id="SignalP"/>
    </source>
</evidence>
<evidence type="ECO:0000256" key="1">
    <source>
        <dbReference type="SAM" id="MobiDB-lite"/>
    </source>
</evidence>
<keyword evidence="5" id="KW-1185">Reference proteome</keyword>
<evidence type="ECO:0000256" key="2">
    <source>
        <dbReference type="SAM" id="Phobius"/>
    </source>
</evidence>
<reference evidence="4 5" key="1">
    <citation type="journal article" date="2016" name="Nat. Commun.">
        <title>Ectomycorrhizal ecology is imprinted in the genome of the dominant symbiotic fungus Cenococcum geophilum.</title>
        <authorList>
            <consortium name="DOE Joint Genome Institute"/>
            <person name="Peter M."/>
            <person name="Kohler A."/>
            <person name="Ohm R.A."/>
            <person name="Kuo A."/>
            <person name="Krutzmann J."/>
            <person name="Morin E."/>
            <person name="Arend M."/>
            <person name="Barry K.W."/>
            <person name="Binder M."/>
            <person name="Choi C."/>
            <person name="Clum A."/>
            <person name="Copeland A."/>
            <person name="Grisel N."/>
            <person name="Haridas S."/>
            <person name="Kipfer T."/>
            <person name="LaButti K."/>
            <person name="Lindquist E."/>
            <person name="Lipzen A."/>
            <person name="Maire R."/>
            <person name="Meier B."/>
            <person name="Mihaltcheva S."/>
            <person name="Molinier V."/>
            <person name="Murat C."/>
            <person name="Poggeler S."/>
            <person name="Quandt C.A."/>
            <person name="Sperisen C."/>
            <person name="Tritt A."/>
            <person name="Tisserant E."/>
            <person name="Crous P.W."/>
            <person name="Henrissat B."/>
            <person name="Nehls U."/>
            <person name="Egli S."/>
            <person name="Spatafora J.W."/>
            <person name="Grigoriev I.V."/>
            <person name="Martin F.M."/>
        </authorList>
    </citation>
    <scope>NUCLEOTIDE SEQUENCE [LARGE SCALE GENOMIC DNA]</scope>
    <source>
        <strain evidence="4 5">CBS 207.34</strain>
    </source>
</reference>
<dbReference type="AlphaFoldDB" id="A0A8E2F9C0"/>
<feature type="region of interest" description="Disordered" evidence="1">
    <location>
        <begin position="199"/>
        <end position="219"/>
    </location>
</feature>
<sequence length="656" mass="67291">MLSKTLFPALGTSLALLLTSPFSSGKEFGVLAQNATATAPARPMYFRLLGDVDFGSPGGSTCGSSYCTGSESCCNGGCCPAGSSCMLDGSGCCSQGANCTAPDPSQICLDATADGCYPLVRVWASQICCPTSLSRCMSKSGFGTGCFAASTMISNKTSSPQWQGWNSTQASNSTVQPSDIIMTVQSTVYVTKTVVYHSSSTSSSMNNPDTVTPNDPAPSSVDGAAIATFRKTEMVTLTSSTTIITSKPRATTALSNEPTEVQPQAVAALPSVVSMNKGSLAITAYDPLDCSGFYFCTDLATISSMSTRVTYLCDSLHAPHVTAQAIADGEPSTVYTTTTTYTTITPTSYATENPIISAQAEEPSISTVTSISTSVSTPANPVTSTSVRESTSTTTEYFYITHHRIITVTQTYGANSSAPNVRSGFSPVNTSSLLTPLSTNQALAARVPDGVTTVTTTATSVITTVTVTTTEVIDETETPCNTATLTLPLSSSSILTSQSLIESTSQNLSKTVSSGTSELSASTIASMPSLKSSSSITSLTDSAVSGTSHLSSSGSEVVPAAPPTMSSAMTSNSEVMATGSTTVSSNSKSTPNITPPVSLCYDSEHNTNGPCSKTSSTGYYAGASTVPLGSNASGGQMISCLVVSIVVAIQLAVYIY</sequence>
<accession>A0A8E2F9C0</accession>
<gene>
    <name evidence="4" type="ORF">AOQ84DRAFT_385714</name>
</gene>
<feature type="transmembrane region" description="Helical" evidence="2">
    <location>
        <begin position="634"/>
        <end position="655"/>
    </location>
</feature>
<keyword evidence="3" id="KW-0732">Signal</keyword>
<feature type="compositionally biased region" description="Low complexity" evidence="1">
    <location>
        <begin position="543"/>
        <end position="555"/>
    </location>
</feature>